<proteinExistence type="predicted"/>
<dbReference type="AlphaFoldDB" id="A0A0M0KJ92"/>
<feature type="coiled-coil region" evidence="1">
    <location>
        <begin position="67"/>
        <end position="94"/>
    </location>
</feature>
<evidence type="ECO:0000313" key="2">
    <source>
        <dbReference type="EMBL" id="KOO38473.1"/>
    </source>
</evidence>
<dbReference type="PATRIC" id="fig|136160.3.peg.1512"/>
<dbReference type="GeneID" id="87598260"/>
<keyword evidence="1" id="KW-0175">Coiled coil</keyword>
<sequence length="234" mass="26853">MMNFVEKAKQAKEKMMEIENRSTSNIGAWKDLYDDAKREILMDKMLSESGKHQKIEELNKTMGRQLLEMLAKEKNEYRQAVVEAENNAKRELANPLKKPHDLDIAINDQTIQKIELDALFSRKSEVVRSISDYADKIDNPYFAEQLLGKLPTLMDRLGPLESAEMAKLKSAYHQLQDRALTEEKKEAKALLSSVENAFGRKLYNQLHEDVVASRAGVEFSRHLNDAESKLEILD</sequence>
<accession>A0A0M0KJ92</accession>
<organism evidence="2">
    <name type="scientific">Halalkalibacterium halodurans</name>
    <name type="common">Bacillus halodurans</name>
    <dbReference type="NCBI Taxonomy" id="86665"/>
    <lineage>
        <taxon>Bacteria</taxon>
        <taxon>Bacillati</taxon>
        <taxon>Bacillota</taxon>
        <taxon>Bacilli</taxon>
        <taxon>Bacillales</taxon>
        <taxon>Bacillaceae</taxon>
        <taxon>Halalkalibacterium (ex Joshi et al. 2022)</taxon>
    </lineage>
</organism>
<evidence type="ECO:0000256" key="1">
    <source>
        <dbReference type="SAM" id="Coils"/>
    </source>
</evidence>
<protein>
    <submittedName>
        <fullName evidence="2">Uncharacterized protein</fullName>
    </submittedName>
</protein>
<dbReference type="EMBL" id="LILD01000001">
    <property type="protein sequence ID" value="KOO38473.1"/>
    <property type="molecule type" value="Genomic_DNA"/>
</dbReference>
<gene>
    <name evidence="2" type="ORF">AMD02_06075</name>
</gene>
<comment type="caution">
    <text evidence="2">The sequence shown here is derived from an EMBL/GenBank/DDBJ whole genome shotgun (WGS) entry which is preliminary data.</text>
</comment>
<name>A0A0M0KJ92_ALKHA</name>
<dbReference type="RefSeq" id="WP_053430747.1">
    <property type="nucleotide sequence ID" value="NZ_CP040441.1"/>
</dbReference>
<reference evidence="2" key="1">
    <citation type="submission" date="2015-08" db="EMBL/GenBank/DDBJ databases">
        <title>Complete DNA Sequence of Pseudomonas syringae pv. actinidiae, the Causal Agent of Kiwifruit Canker Disease.</title>
        <authorList>
            <person name="Rikkerink E.H.A."/>
            <person name="Fineran P.C."/>
        </authorList>
    </citation>
    <scope>NUCLEOTIDE SEQUENCE</scope>
    <source>
        <strain evidence="2">DSM 13666</strain>
    </source>
</reference>